<keyword evidence="13" id="KW-0349">Heme</keyword>
<dbReference type="AlphaFoldDB" id="A0AAD5XKS5"/>
<feature type="domain" description="Fatty acid desaturase" evidence="16">
    <location>
        <begin position="83"/>
        <end position="288"/>
    </location>
</feature>
<keyword evidence="12 13" id="KW-0275">Fatty acid biosynthesis</keyword>
<dbReference type="Pfam" id="PF00487">
    <property type="entry name" value="FA_desaturase"/>
    <property type="match status" value="1"/>
</dbReference>
<dbReference type="InterPro" id="IPR001199">
    <property type="entry name" value="Cyt_B5-like_heme/steroid-bd"/>
</dbReference>
<dbReference type="InterPro" id="IPR001522">
    <property type="entry name" value="FADS-1_CS"/>
</dbReference>
<reference evidence="17" key="1">
    <citation type="submission" date="2020-05" db="EMBL/GenBank/DDBJ databases">
        <title>Phylogenomic resolution of chytrid fungi.</title>
        <authorList>
            <person name="Stajich J.E."/>
            <person name="Amses K."/>
            <person name="Simmons R."/>
            <person name="Seto K."/>
            <person name="Myers J."/>
            <person name="Bonds A."/>
            <person name="Quandt C.A."/>
            <person name="Barry K."/>
            <person name="Liu P."/>
            <person name="Grigoriev I."/>
            <person name="Longcore J.E."/>
            <person name="James T.Y."/>
        </authorList>
    </citation>
    <scope>NUCLEOTIDE SEQUENCE</scope>
    <source>
        <strain evidence="17">JEL0513</strain>
    </source>
</reference>
<evidence type="ECO:0000256" key="12">
    <source>
        <dbReference type="ARBA" id="ARBA00023160"/>
    </source>
</evidence>
<dbReference type="Proteomes" id="UP001211907">
    <property type="component" value="Unassembled WGS sequence"/>
</dbReference>
<evidence type="ECO:0000256" key="2">
    <source>
        <dbReference type="ARBA" id="ARBA00009295"/>
    </source>
</evidence>
<keyword evidence="13" id="KW-0249">Electron transport</keyword>
<feature type="domain" description="Cytochrome b5 heme-binding" evidence="15">
    <location>
        <begin position="371"/>
        <end position="434"/>
    </location>
</feature>
<feature type="transmembrane region" description="Helical" evidence="14">
    <location>
        <begin position="118"/>
        <end position="140"/>
    </location>
</feature>
<evidence type="ECO:0000313" key="17">
    <source>
        <dbReference type="EMBL" id="KAJ3132831.1"/>
    </source>
</evidence>
<dbReference type="Pfam" id="PF00173">
    <property type="entry name" value="Cyt-b5"/>
    <property type="match status" value="1"/>
</dbReference>
<feature type="transmembrane region" description="Helical" evidence="14">
    <location>
        <begin position="227"/>
        <end position="253"/>
    </location>
</feature>
<sequence length="438" mass="49165">MSPTATQREPQKQQAALRMRIPNANSNSLDANANVNANTAIESDGTINDKKHSDSKEVWWVNGAFVIAAHCAAVATLVFVSPTWQTVALTASTIVAGEFGITMGYHRLWSHGAFSATPLLRVILAWMGTLGFQGSIRWWVLRHRLHHRYTDDLVHDPYSAARGFWFSHMGWIFEKPIYTRMSFIDTSDLSADWVVRFQHKYFVPIALTTCFVLPPAIGALWGDSWAAFLYAGVCARIAIWHLTFCINSFAHWLGDQHFSERTTARGGFLLAVLTQGEGYHNYHHEFPRDYRNGPHPLDWDPTKWLISLASHFGLAYNLHTQTPNEIAKARVATTIARAQKYARTLDWGPAPASLPTVSSLSDVGRFVGHAAWIVVDEFVVDVKRFLDEHAHPGGNAVVQAWLGKRDGGKGFYGVLNRHTDSAKRMVEMMRVAKLELEE</sequence>
<keyword evidence="6 13" id="KW-0276">Fatty acid metabolism</keyword>
<dbReference type="Gene3D" id="3.10.120.10">
    <property type="entry name" value="Cytochrome b5-like heme/steroid binding domain"/>
    <property type="match status" value="1"/>
</dbReference>
<protein>
    <recommendedName>
        <fullName evidence="13">Acyl-CoA desaturase</fullName>
        <ecNumber evidence="13">1.14.19.1</ecNumber>
    </recommendedName>
</protein>
<dbReference type="PRINTS" id="PR00075">
    <property type="entry name" value="FACDDSATRASE"/>
</dbReference>
<evidence type="ECO:0000256" key="10">
    <source>
        <dbReference type="ARBA" id="ARBA00023098"/>
    </source>
</evidence>
<comment type="function">
    <text evidence="13">Stearoyl-CoA desaturase that utilizes O(2) and electrons from reduced cytochrome b5 to introduce the first double bond into saturated fatty acyl-CoA substrates.</text>
</comment>
<evidence type="ECO:0000256" key="4">
    <source>
        <dbReference type="ARBA" id="ARBA00022692"/>
    </source>
</evidence>
<dbReference type="GO" id="GO:0006636">
    <property type="term" value="P:unsaturated fatty acid biosynthetic process"/>
    <property type="evidence" value="ECO:0007669"/>
    <property type="project" value="UniProtKB-UniRule"/>
</dbReference>
<organism evidence="17 18">
    <name type="scientific">Physocladia obscura</name>
    <dbReference type="NCBI Taxonomy" id="109957"/>
    <lineage>
        <taxon>Eukaryota</taxon>
        <taxon>Fungi</taxon>
        <taxon>Fungi incertae sedis</taxon>
        <taxon>Chytridiomycota</taxon>
        <taxon>Chytridiomycota incertae sedis</taxon>
        <taxon>Chytridiomycetes</taxon>
        <taxon>Chytridiales</taxon>
        <taxon>Chytriomycetaceae</taxon>
        <taxon>Physocladia</taxon>
    </lineage>
</organism>
<evidence type="ECO:0000256" key="8">
    <source>
        <dbReference type="ARBA" id="ARBA00023002"/>
    </source>
</evidence>
<dbReference type="EC" id="1.14.19.1" evidence="13"/>
<feature type="transmembrane region" description="Helical" evidence="14">
    <location>
        <begin position="201"/>
        <end position="221"/>
    </location>
</feature>
<keyword evidence="13" id="KW-0813">Transport</keyword>
<dbReference type="InterPro" id="IPR005804">
    <property type="entry name" value="FA_desaturase_dom"/>
</dbReference>
<evidence type="ECO:0000256" key="1">
    <source>
        <dbReference type="ARBA" id="ARBA00004141"/>
    </source>
</evidence>
<comment type="caution">
    <text evidence="17">The sequence shown here is derived from an EMBL/GenBank/DDBJ whole genome shotgun (WGS) entry which is preliminary data.</text>
</comment>
<keyword evidence="5 13" id="KW-0479">Metal-binding</keyword>
<dbReference type="PIRSF" id="PIRSF000345">
    <property type="entry name" value="OLE1"/>
    <property type="match status" value="1"/>
</dbReference>
<dbReference type="GO" id="GO:0004768">
    <property type="term" value="F:stearoyl-CoA 9-desaturase activity"/>
    <property type="evidence" value="ECO:0007669"/>
    <property type="project" value="UniProtKB-UniRule"/>
</dbReference>
<accession>A0AAD5XKS5</accession>
<proteinExistence type="inferred from homology"/>
<keyword evidence="11 14" id="KW-0472">Membrane</keyword>
<keyword evidence="3 13" id="KW-0444">Lipid biosynthesis</keyword>
<comment type="similarity">
    <text evidence="2 13">Belongs to the fatty acid desaturase type 1 family.</text>
</comment>
<keyword evidence="4 14" id="KW-0812">Transmembrane</keyword>
<dbReference type="GO" id="GO:0005789">
    <property type="term" value="C:endoplasmic reticulum membrane"/>
    <property type="evidence" value="ECO:0007669"/>
    <property type="project" value="TreeGrafter"/>
</dbReference>
<evidence type="ECO:0000259" key="16">
    <source>
        <dbReference type="Pfam" id="PF00487"/>
    </source>
</evidence>
<evidence type="ECO:0000256" key="14">
    <source>
        <dbReference type="SAM" id="Phobius"/>
    </source>
</evidence>
<dbReference type="InterPro" id="IPR009160">
    <property type="entry name" value="Acyl-CoA_deSatase_haem/ster-bd"/>
</dbReference>
<dbReference type="SUPFAM" id="SSF55856">
    <property type="entry name" value="Cytochrome b5-like heme/steroid binding domain"/>
    <property type="match status" value="1"/>
</dbReference>
<keyword evidence="7 14" id="KW-1133">Transmembrane helix</keyword>
<name>A0AAD5XKS5_9FUNG</name>
<dbReference type="PROSITE" id="PS00476">
    <property type="entry name" value="FATTY_ACID_DESATUR_1"/>
    <property type="match status" value="1"/>
</dbReference>
<evidence type="ECO:0000256" key="13">
    <source>
        <dbReference type="PIRNR" id="PIRNR000345"/>
    </source>
</evidence>
<evidence type="ECO:0000256" key="6">
    <source>
        <dbReference type="ARBA" id="ARBA00022832"/>
    </source>
</evidence>
<keyword evidence="18" id="KW-1185">Reference proteome</keyword>
<dbReference type="InterPro" id="IPR036400">
    <property type="entry name" value="Cyt_B5-like_heme/steroid_sf"/>
</dbReference>
<evidence type="ECO:0000256" key="7">
    <source>
        <dbReference type="ARBA" id="ARBA00022989"/>
    </source>
</evidence>
<dbReference type="PANTHER" id="PTHR11351:SF31">
    <property type="entry name" value="DESATURASE 1, ISOFORM A-RELATED"/>
    <property type="match status" value="1"/>
</dbReference>
<dbReference type="EMBL" id="JADGJH010000236">
    <property type="protein sequence ID" value="KAJ3132831.1"/>
    <property type="molecule type" value="Genomic_DNA"/>
</dbReference>
<evidence type="ECO:0000256" key="11">
    <source>
        <dbReference type="ARBA" id="ARBA00023136"/>
    </source>
</evidence>
<keyword evidence="10 13" id="KW-0443">Lipid metabolism</keyword>
<gene>
    <name evidence="17" type="ORF">HK100_004926</name>
</gene>
<keyword evidence="8 13" id="KW-0560">Oxidoreductase</keyword>
<evidence type="ECO:0000259" key="15">
    <source>
        <dbReference type="Pfam" id="PF00173"/>
    </source>
</evidence>
<feature type="transmembrane region" description="Helical" evidence="14">
    <location>
        <begin position="87"/>
        <end position="106"/>
    </location>
</feature>
<keyword evidence="9 13" id="KW-0408">Iron</keyword>
<comment type="cofactor">
    <cofactor evidence="13">
        <name>Fe(2+)</name>
        <dbReference type="ChEBI" id="CHEBI:29033"/>
    </cofactor>
    <text evidence="13">Expected to bind 2 Fe(2+) ions per subunit.</text>
</comment>
<comment type="catalytic activity">
    <reaction evidence="13">
        <text>octadecanoyl-CoA + 2 Fe(II)-[cytochrome b5] + O2 + 2 H(+) = (9Z)-octadecenoyl-CoA + 2 Fe(III)-[cytochrome b5] + 2 H2O</text>
        <dbReference type="Rhea" id="RHEA:19721"/>
        <dbReference type="Rhea" id="RHEA-COMP:10438"/>
        <dbReference type="Rhea" id="RHEA-COMP:10439"/>
        <dbReference type="ChEBI" id="CHEBI:15377"/>
        <dbReference type="ChEBI" id="CHEBI:15378"/>
        <dbReference type="ChEBI" id="CHEBI:15379"/>
        <dbReference type="ChEBI" id="CHEBI:29033"/>
        <dbReference type="ChEBI" id="CHEBI:29034"/>
        <dbReference type="ChEBI" id="CHEBI:57387"/>
        <dbReference type="ChEBI" id="CHEBI:57394"/>
        <dbReference type="EC" id="1.14.19.1"/>
    </reaction>
</comment>
<evidence type="ECO:0000256" key="9">
    <source>
        <dbReference type="ARBA" id="ARBA00023004"/>
    </source>
</evidence>
<evidence type="ECO:0000256" key="3">
    <source>
        <dbReference type="ARBA" id="ARBA00022516"/>
    </source>
</evidence>
<feature type="transmembrane region" description="Helical" evidence="14">
    <location>
        <begin position="59"/>
        <end position="80"/>
    </location>
</feature>
<dbReference type="PANTHER" id="PTHR11351">
    <property type="entry name" value="ACYL-COA DESATURASE"/>
    <property type="match status" value="1"/>
</dbReference>
<dbReference type="CDD" id="cd03505">
    <property type="entry name" value="Delta9-FADS-like"/>
    <property type="match status" value="1"/>
</dbReference>
<dbReference type="GO" id="GO:0005506">
    <property type="term" value="F:iron ion binding"/>
    <property type="evidence" value="ECO:0007669"/>
    <property type="project" value="TreeGrafter"/>
</dbReference>
<comment type="subcellular location">
    <subcellularLocation>
        <location evidence="1">Membrane</location>
        <topology evidence="1">Multi-pass membrane protein</topology>
    </subcellularLocation>
</comment>
<evidence type="ECO:0000313" key="18">
    <source>
        <dbReference type="Proteomes" id="UP001211907"/>
    </source>
</evidence>
<evidence type="ECO:0000256" key="5">
    <source>
        <dbReference type="ARBA" id="ARBA00022723"/>
    </source>
</evidence>
<dbReference type="InterPro" id="IPR015876">
    <property type="entry name" value="Acyl-CoA_DS"/>
</dbReference>